<dbReference type="Pfam" id="PF14233">
    <property type="entry name" value="DUF4335"/>
    <property type="match status" value="1"/>
</dbReference>
<protein>
    <submittedName>
        <fullName evidence="2">Uncharacterized protein</fullName>
    </submittedName>
</protein>
<name>A9BAK0_PROM4</name>
<dbReference type="KEGG" id="pmj:P9211_09311"/>
<keyword evidence="1" id="KW-0812">Transmembrane</keyword>
<dbReference type="AlphaFoldDB" id="A9BAK0"/>
<proteinExistence type="predicted"/>
<organism evidence="2 3">
    <name type="scientific">Prochlorococcus marinus (strain MIT 9211)</name>
    <dbReference type="NCBI Taxonomy" id="93059"/>
    <lineage>
        <taxon>Bacteria</taxon>
        <taxon>Bacillati</taxon>
        <taxon>Cyanobacteriota</taxon>
        <taxon>Cyanophyceae</taxon>
        <taxon>Synechococcales</taxon>
        <taxon>Prochlorococcaceae</taxon>
        <taxon>Prochlorococcus</taxon>
    </lineage>
</organism>
<feature type="transmembrane region" description="Helical" evidence="1">
    <location>
        <begin position="154"/>
        <end position="179"/>
    </location>
</feature>
<keyword evidence="3" id="KW-1185">Reference proteome</keyword>
<dbReference type="Proteomes" id="UP000000788">
    <property type="component" value="Chromosome"/>
</dbReference>
<dbReference type="EMBL" id="CP000878">
    <property type="protein sequence ID" value="ABX08862.1"/>
    <property type="molecule type" value="Genomic_DNA"/>
</dbReference>
<dbReference type="InterPro" id="IPR025569">
    <property type="entry name" value="DUF4335"/>
</dbReference>
<evidence type="ECO:0000313" key="3">
    <source>
        <dbReference type="Proteomes" id="UP000000788"/>
    </source>
</evidence>
<dbReference type="OrthoDB" id="539535at2"/>
<accession>A9BAK0</accession>
<reference evidence="2 3" key="1">
    <citation type="journal article" date="2007" name="PLoS Genet.">
        <title>Patterns and implications of gene gain and loss in the evolution of Prochlorococcus.</title>
        <authorList>
            <person name="Kettler G.C."/>
            <person name="Martiny A.C."/>
            <person name="Huang K."/>
            <person name="Zucker J."/>
            <person name="Coleman M.L."/>
            <person name="Rodrigue S."/>
            <person name="Chen F."/>
            <person name="Lapidus A."/>
            <person name="Ferriera S."/>
            <person name="Johnson J."/>
            <person name="Steglich C."/>
            <person name="Church G.M."/>
            <person name="Richardson P."/>
            <person name="Chisholm S.W."/>
        </authorList>
    </citation>
    <scope>NUCLEOTIDE SEQUENCE [LARGE SCALE GENOMIC DNA]</scope>
    <source>
        <strain evidence="3">MIT 9211</strain>
    </source>
</reference>
<dbReference type="STRING" id="93059.P9211_09311"/>
<keyword evidence="1" id="KW-1133">Transmembrane helix</keyword>
<evidence type="ECO:0000256" key="1">
    <source>
        <dbReference type="SAM" id="Phobius"/>
    </source>
</evidence>
<dbReference type="eggNOG" id="ENOG5033UDK">
    <property type="taxonomic scope" value="Bacteria"/>
</dbReference>
<gene>
    <name evidence="2" type="ordered locus">P9211_09311</name>
</gene>
<dbReference type="HOGENOM" id="CLU_108957_0_0_3"/>
<sequence>MKQNYRYDQASARLELEGIADASLGLSIDTISILLLWRLKLIGGPELEGKKEHLQCFMNSVLQYSRYRLSGIKKKIGKQGDFVTISPNNSSGHLLVLTSTKEGVSPVEIVIDDAELTDLTRCFDQLRTDSRVLINWDIPKEKGLNASELISSKLLLRFFSAPIVAVISLVISSTSFLLIPELQHQNSQYENVKSGTNYIKK</sequence>
<evidence type="ECO:0000313" key="2">
    <source>
        <dbReference type="EMBL" id="ABX08862.1"/>
    </source>
</evidence>
<dbReference type="RefSeq" id="WP_012195483.1">
    <property type="nucleotide sequence ID" value="NC_009976.1"/>
</dbReference>
<keyword evidence="1" id="KW-0472">Membrane</keyword>